<reference evidence="2" key="2">
    <citation type="submission" date="2012-01" db="EMBL/GenBank/DDBJ databases">
        <title>Complete sequence of chromosome of Marinitoga piezophila KA3.</title>
        <authorList>
            <person name="Lucas S."/>
            <person name="Han J."/>
            <person name="Lapidus A."/>
            <person name="Cheng J.-F."/>
            <person name="Goodwin L."/>
            <person name="Pitluck S."/>
            <person name="Peters L."/>
            <person name="Mikhailova N."/>
            <person name="Teshima H."/>
            <person name="Detter J.C."/>
            <person name="Han C."/>
            <person name="Tapia R."/>
            <person name="Land M."/>
            <person name="Hauser L."/>
            <person name="Kyrpides N."/>
            <person name="Ivanova N."/>
            <person name="Pagani I."/>
            <person name="Jebbar M."/>
            <person name="Vannier P."/>
            <person name="Oger P."/>
            <person name="Cario A."/>
            <person name="Bartlett D."/>
            <person name="Noll K.M."/>
            <person name="Woyke T."/>
        </authorList>
    </citation>
    <scope>NUCLEOTIDE SEQUENCE [LARGE SCALE GENOMIC DNA]</scope>
    <source>
        <strain evidence="2">DSM 14283 / JCM 11233 / KA3</strain>
    </source>
</reference>
<reference evidence="1 2" key="1">
    <citation type="journal article" date="2012" name="J. Bacteriol.">
        <title>Complete Genome Sequence of the Thermophilic, Piezophilic, Heterotrophic Bacterium Marinitoga piezophila KA3.</title>
        <authorList>
            <person name="Lucas S."/>
            <person name="Han J."/>
            <person name="Lapidus A."/>
            <person name="Cheng J.F."/>
            <person name="Goodwin L.A."/>
            <person name="Pitluck S."/>
            <person name="Peters L."/>
            <person name="Mikhailova N."/>
            <person name="Teshima H."/>
            <person name="Detter J.C."/>
            <person name="Han C."/>
            <person name="Tapia R."/>
            <person name="Land M."/>
            <person name="Hauser L."/>
            <person name="Kyrpides N.C."/>
            <person name="Ivanova N."/>
            <person name="Pagani I."/>
            <person name="Vannier P."/>
            <person name="Oger P."/>
            <person name="Bartlett D.H."/>
            <person name="Noll K.M."/>
            <person name="Woyke T."/>
            <person name="Jebbar M."/>
        </authorList>
    </citation>
    <scope>NUCLEOTIDE SEQUENCE [LARGE SCALE GENOMIC DNA]</scope>
    <source>
        <strain evidence="2">DSM 14283 / JCM 11233 / KA3</strain>
    </source>
</reference>
<dbReference type="EMBL" id="CP003257">
    <property type="protein sequence ID" value="AEX84891.1"/>
    <property type="molecule type" value="Genomic_DNA"/>
</dbReference>
<sequence length="356" mass="42278">MNPTTGKSNSRKKGIYRIIPIPYENYPSIFEIDYNRLKKLGFKTLLFDYDFTLAPWKQQIDDKTIVLFEKLSNLGFKIAIVSNAPEKRIKHVKEKAGEHIHIYWRMHKPLSIKIKKIFEDLKTTPAETVIIGDLFFTDILLGNRLGLYTILVNPYTYEIDSFFKKIAAFLSKILYYTFFYTLGWLFRMLDHTIPNEFVNDVFEIDYKKLKDKGFKLLIFDFDNTLTTWRNEKLPDEILNLFDNLSKDFKILIASNGKEHRFHNIREELKRYNIDVMGYSLKPFPFKIRKKIKEYNIPPSQCVLIGDQLFTDIIAGNKNNFYTIKVKPISKHERVFTKILRFFEKIAMKSMREKPKV</sequence>
<dbReference type="OrthoDB" id="9787572at2"/>
<dbReference type="GO" id="GO:0008962">
    <property type="term" value="F:phosphatidylglycerophosphatase activity"/>
    <property type="evidence" value="ECO:0007669"/>
    <property type="project" value="InterPro"/>
</dbReference>
<keyword evidence="1" id="KW-0378">Hydrolase</keyword>
<dbReference type="RefSeq" id="WP_014295963.1">
    <property type="nucleotide sequence ID" value="NC_016751.1"/>
</dbReference>
<dbReference type="Proteomes" id="UP000007161">
    <property type="component" value="Chromosome"/>
</dbReference>
<keyword evidence="2" id="KW-1185">Reference proteome</keyword>
<evidence type="ECO:0000313" key="2">
    <source>
        <dbReference type="Proteomes" id="UP000007161"/>
    </source>
</evidence>
<dbReference type="Pfam" id="PF09419">
    <property type="entry name" value="PGP_phosphatase"/>
    <property type="match status" value="2"/>
</dbReference>
<organism evidence="1 2">
    <name type="scientific">Marinitoga piezophila (strain DSM 14283 / JCM 11233 / KA3)</name>
    <dbReference type="NCBI Taxonomy" id="443254"/>
    <lineage>
        <taxon>Bacteria</taxon>
        <taxon>Thermotogati</taxon>
        <taxon>Thermotogota</taxon>
        <taxon>Thermotogae</taxon>
        <taxon>Petrotogales</taxon>
        <taxon>Petrotogaceae</taxon>
        <taxon>Marinitoga</taxon>
    </lineage>
</organism>
<dbReference type="NCBIfam" id="TIGR01668">
    <property type="entry name" value="YqeG_hyp_ppase"/>
    <property type="match status" value="1"/>
</dbReference>
<dbReference type="InterPro" id="IPR010021">
    <property type="entry name" value="PGPP1/Gep4"/>
</dbReference>
<accession>H2J4V6</accession>
<protein>
    <submittedName>
        <fullName evidence="1">HAD-superfamily hydrolase, subfamily IIIA</fullName>
    </submittedName>
</protein>
<gene>
    <name evidence="1" type="ordered locus">Marpi_0448</name>
</gene>
<dbReference type="eggNOG" id="COG2179">
    <property type="taxonomic scope" value="Bacteria"/>
</dbReference>
<dbReference type="SUPFAM" id="SSF56784">
    <property type="entry name" value="HAD-like"/>
    <property type="match status" value="2"/>
</dbReference>
<dbReference type="NCBIfam" id="TIGR01662">
    <property type="entry name" value="HAD-SF-IIIA"/>
    <property type="match status" value="1"/>
</dbReference>
<name>H2J4V6_MARPK</name>
<dbReference type="InterPro" id="IPR027706">
    <property type="entry name" value="PGP_Pase"/>
</dbReference>
<dbReference type="GO" id="GO:0005737">
    <property type="term" value="C:cytoplasm"/>
    <property type="evidence" value="ECO:0007669"/>
    <property type="project" value="TreeGrafter"/>
</dbReference>
<dbReference type="InterPro" id="IPR006549">
    <property type="entry name" value="HAD-SF_hydro_IIIA"/>
</dbReference>
<dbReference type="STRING" id="443254.Marpi_0448"/>
<dbReference type="HOGENOM" id="CLU_791761_0_0_0"/>
<dbReference type="PANTHER" id="PTHR19288">
    <property type="entry name" value="4-NITROPHENYLPHOSPHATASE-RELATED"/>
    <property type="match status" value="1"/>
</dbReference>
<dbReference type="PANTHER" id="PTHR19288:SF25">
    <property type="entry name" value="PHOSPHATIDYLGLYCEROPHOSPHATASE GEP4, MITOCHONDRIAL"/>
    <property type="match status" value="1"/>
</dbReference>
<dbReference type="Gene3D" id="3.40.50.1000">
    <property type="entry name" value="HAD superfamily/HAD-like"/>
    <property type="match status" value="2"/>
</dbReference>
<evidence type="ECO:0000313" key="1">
    <source>
        <dbReference type="EMBL" id="AEX84891.1"/>
    </source>
</evidence>
<dbReference type="KEGG" id="mpz:Marpi_0448"/>
<proteinExistence type="predicted"/>
<dbReference type="InterPro" id="IPR023214">
    <property type="entry name" value="HAD_sf"/>
</dbReference>
<dbReference type="AlphaFoldDB" id="H2J4V6"/>
<dbReference type="InterPro" id="IPR036412">
    <property type="entry name" value="HAD-like_sf"/>
</dbReference>